<dbReference type="AlphaFoldDB" id="A0A671WDA9"/>
<dbReference type="PANTHER" id="PTHR15665:SF1">
    <property type="entry name" value="PROTEIN ASTEROID HOMOLOG 1"/>
    <property type="match status" value="1"/>
</dbReference>
<feature type="compositionally biased region" description="Basic residues" evidence="2">
    <location>
        <begin position="673"/>
        <end position="689"/>
    </location>
</feature>
<reference evidence="5" key="1">
    <citation type="submission" date="2021-04" db="EMBL/GenBank/DDBJ databases">
        <authorList>
            <consortium name="Wellcome Sanger Institute Data Sharing"/>
        </authorList>
    </citation>
    <scope>NUCLEOTIDE SEQUENCE [LARGE SCALE GENOMIC DNA]</scope>
</reference>
<evidence type="ECO:0000313" key="6">
    <source>
        <dbReference type="Proteomes" id="UP000472265"/>
    </source>
</evidence>
<feature type="compositionally biased region" description="Gly residues" evidence="2">
    <location>
        <begin position="690"/>
        <end position="700"/>
    </location>
</feature>
<dbReference type="InterPro" id="IPR039436">
    <property type="entry name" value="Asteroid_dom"/>
</dbReference>
<dbReference type="PANTHER" id="PTHR15665">
    <property type="entry name" value="ASTEROID PROTEIN"/>
    <property type="match status" value="1"/>
</dbReference>
<protein>
    <recommendedName>
        <fullName evidence="7">Asteroid domain-containing protein</fullName>
    </recommendedName>
</protein>
<dbReference type="GeneTree" id="ENSGT00390000010145"/>
<dbReference type="SUPFAM" id="SSF88723">
    <property type="entry name" value="PIN domain-like"/>
    <property type="match status" value="1"/>
</dbReference>
<dbReference type="InterPro" id="IPR006085">
    <property type="entry name" value="XPG_DNA_repair_N"/>
</dbReference>
<comment type="similarity">
    <text evidence="1">Belongs to the asteroid family.</text>
</comment>
<dbReference type="OrthoDB" id="25987at2759"/>
<feature type="domain" description="XPG N-terminal" evidence="3">
    <location>
        <begin position="1"/>
        <end position="96"/>
    </location>
</feature>
<dbReference type="InterPro" id="IPR029060">
    <property type="entry name" value="PIN-like_dom_sf"/>
</dbReference>
<dbReference type="Gene3D" id="3.40.50.1010">
    <property type="entry name" value="5'-nuclease"/>
    <property type="match status" value="1"/>
</dbReference>
<evidence type="ECO:0000259" key="3">
    <source>
        <dbReference type="Pfam" id="PF00752"/>
    </source>
</evidence>
<gene>
    <name evidence="5" type="primary">aste1b</name>
</gene>
<dbReference type="InterPro" id="IPR026832">
    <property type="entry name" value="Asteroid"/>
</dbReference>
<dbReference type="Pfam" id="PF12813">
    <property type="entry name" value="XPG_I_2"/>
    <property type="match status" value="1"/>
</dbReference>
<proteinExistence type="inferred from homology"/>
<dbReference type="Ensembl" id="ENSSAUT00010038846.1">
    <property type="protein sequence ID" value="ENSSAUP00010036900.1"/>
    <property type="gene ID" value="ENSSAUG00010015567.1"/>
</dbReference>
<evidence type="ECO:0008006" key="7">
    <source>
        <dbReference type="Google" id="ProtNLM"/>
    </source>
</evidence>
<dbReference type="Proteomes" id="UP000472265">
    <property type="component" value="Chromosome 3"/>
</dbReference>
<keyword evidence="6" id="KW-1185">Reference proteome</keyword>
<evidence type="ECO:0000259" key="4">
    <source>
        <dbReference type="Pfam" id="PF12813"/>
    </source>
</evidence>
<dbReference type="OMA" id="LPEWIQL"/>
<dbReference type="Pfam" id="PF00752">
    <property type="entry name" value="XPG_N"/>
    <property type="match status" value="1"/>
</dbReference>
<dbReference type="InParanoid" id="A0A671WDA9"/>
<evidence type="ECO:0000256" key="1">
    <source>
        <dbReference type="ARBA" id="ARBA00007398"/>
    </source>
</evidence>
<reference evidence="5" key="3">
    <citation type="submission" date="2025-09" db="UniProtKB">
        <authorList>
            <consortium name="Ensembl"/>
        </authorList>
    </citation>
    <scope>IDENTIFICATION</scope>
</reference>
<reference evidence="5" key="2">
    <citation type="submission" date="2025-08" db="UniProtKB">
        <authorList>
            <consortium name="Ensembl"/>
        </authorList>
    </citation>
    <scope>IDENTIFICATION</scope>
</reference>
<name>A0A671WDA9_SPAAU</name>
<accession>A0A671WDA9</accession>
<feature type="domain" description="Asteroid" evidence="4">
    <location>
        <begin position="136"/>
        <end position="206"/>
    </location>
</feature>
<organism evidence="5 6">
    <name type="scientific">Sparus aurata</name>
    <name type="common">Gilthead sea bream</name>
    <dbReference type="NCBI Taxonomy" id="8175"/>
    <lineage>
        <taxon>Eukaryota</taxon>
        <taxon>Metazoa</taxon>
        <taxon>Chordata</taxon>
        <taxon>Craniata</taxon>
        <taxon>Vertebrata</taxon>
        <taxon>Euteleostomi</taxon>
        <taxon>Actinopterygii</taxon>
        <taxon>Neopterygii</taxon>
        <taxon>Teleostei</taxon>
        <taxon>Neoteleostei</taxon>
        <taxon>Acanthomorphata</taxon>
        <taxon>Eupercaria</taxon>
        <taxon>Spariformes</taxon>
        <taxon>Sparidae</taxon>
        <taxon>Sparus</taxon>
    </lineage>
</organism>
<feature type="region of interest" description="Disordered" evidence="2">
    <location>
        <begin position="662"/>
        <end position="706"/>
    </location>
</feature>
<dbReference type="GO" id="GO:0004518">
    <property type="term" value="F:nuclease activity"/>
    <property type="evidence" value="ECO:0007669"/>
    <property type="project" value="InterPro"/>
</dbReference>
<sequence length="722" mass="78096">MGVQGLTTYVEGNRRFLQDVRFRDSRLVIDGCSLYFRLYFNHGLDQQHGGDYDVFACLLTQFLSALAACNIQPYVVLDGGVDPSDKKLATLRQRLQSKIRDADALSHGRNGSVLPILTRDVFIQVLVQRGIPLVQCPFEADREIACLAHQWKCPVLTNDSDFYIFDLPGGYLPLNFFQWTNLNGKACQRYISARCYTTNGLCRWFGGMNQDLLPLCAVLTGNDYGAPKDAETLLGLLDVSAVGRGGGRGKASVSRIEGLLLWLSSFSSSAEALQEVSRLMGEGGGGGGGRGRRGQKGGLSSQLWACMQEYHISPQSSLACWFSGGKAAPGGRLSGLNDCLSLAAAQGLLAPLVVDAAVMRRVMLIPQVENSKLASSHCSARAIRQAVYGILLQRGQDVQAQDMRAQENISRGMRGGRGRGGRNIILPSQQGVSVAAGAGAVQAEGCSVAVCVEEYDRLDLNLKKNQVEAHLPRTPLSLDTLSQAPVAARLGVLLEVLGIKESALAAVPLHLRLAVAVTGFWLREIIPTPSKLHLQALVLGMVYGELSWNNQPGATHNQHGEHSVRSGMDRLRMRPGERRGLDIGAAHSFSQWQACLWSALSLNQLLLLPMPEPHLSWLFSGTLVHGLLRHLKGGQPAEALLVGSPFSSQLFFSLLDAVRNCSSKSHPPSAAAGRRRRGGGRGRRGRGGRGARGSRGGGGRGTEEINNRFALLMSEEEFDDEY</sequence>
<evidence type="ECO:0000313" key="5">
    <source>
        <dbReference type="Ensembl" id="ENSSAUP00010036900.1"/>
    </source>
</evidence>
<evidence type="ECO:0000256" key="2">
    <source>
        <dbReference type="SAM" id="MobiDB-lite"/>
    </source>
</evidence>
<dbReference type="FunCoup" id="A0A671WDA9">
    <property type="interactions" value="925"/>
</dbReference>